<dbReference type="Pfam" id="PF03637">
    <property type="entry name" value="Mob1_phocein"/>
    <property type="match status" value="1"/>
</dbReference>
<feature type="region of interest" description="Disordered" evidence="2">
    <location>
        <begin position="1"/>
        <end position="37"/>
    </location>
</feature>
<dbReference type="AlphaFoldDB" id="A0AAV5R380"/>
<gene>
    <name evidence="3" type="ORF">DAPK24_023010</name>
</gene>
<evidence type="ECO:0000313" key="4">
    <source>
        <dbReference type="Proteomes" id="UP001378960"/>
    </source>
</evidence>
<keyword evidence="4" id="KW-1185">Reference proteome</keyword>
<protein>
    <submittedName>
        <fullName evidence="3">Mob1 protein</fullName>
    </submittedName>
</protein>
<dbReference type="SMART" id="SM01388">
    <property type="entry name" value="Mob1_phocein"/>
    <property type="match status" value="1"/>
</dbReference>
<feature type="binding site" evidence="1">
    <location>
        <position position="179"/>
    </location>
    <ligand>
        <name>Zn(2+)</name>
        <dbReference type="ChEBI" id="CHEBI:29105"/>
    </ligand>
</feature>
<feature type="binding site" evidence="1">
    <location>
        <position position="95"/>
    </location>
    <ligand>
        <name>Zn(2+)</name>
        <dbReference type="ChEBI" id="CHEBI:29105"/>
    </ligand>
</feature>
<organism evidence="3 4">
    <name type="scientific">Pichia kluyveri</name>
    <name type="common">Yeast</name>
    <dbReference type="NCBI Taxonomy" id="36015"/>
    <lineage>
        <taxon>Eukaryota</taxon>
        <taxon>Fungi</taxon>
        <taxon>Dikarya</taxon>
        <taxon>Ascomycota</taxon>
        <taxon>Saccharomycotina</taxon>
        <taxon>Pichiomycetes</taxon>
        <taxon>Pichiales</taxon>
        <taxon>Pichiaceae</taxon>
        <taxon>Pichia</taxon>
    </lineage>
</organism>
<dbReference type="InterPro" id="IPR036703">
    <property type="entry name" value="MOB_kinase_act_sf"/>
</dbReference>
<feature type="binding site" evidence="1">
    <location>
        <position position="90"/>
    </location>
    <ligand>
        <name>Zn(2+)</name>
        <dbReference type="ChEBI" id="CHEBI:29105"/>
    </ligand>
</feature>
<keyword evidence="1" id="KW-0862">Zinc</keyword>
<dbReference type="SUPFAM" id="SSF101152">
    <property type="entry name" value="Mob1/phocein"/>
    <property type="match status" value="1"/>
</dbReference>
<feature type="binding site" evidence="1">
    <location>
        <position position="174"/>
    </location>
    <ligand>
        <name>Zn(2+)</name>
        <dbReference type="ChEBI" id="CHEBI:29105"/>
    </ligand>
</feature>
<evidence type="ECO:0000313" key="3">
    <source>
        <dbReference type="EMBL" id="GMM45726.1"/>
    </source>
</evidence>
<keyword evidence="1" id="KW-0479">Metal-binding</keyword>
<dbReference type="Gene3D" id="1.20.140.30">
    <property type="entry name" value="MOB kinase activator"/>
    <property type="match status" value="1"/>
</dbReference>
<dbReference type="Proteomes" id="UP001378960">
    <property type="component" value="Unassembled WGS sequence"/>
</dbReference>
<dbReference type="InterPro" id="IPR005301">
    <property type="entry name" value="MOB_kinase_act_fam"/>
</dbReference>
<name>A0AAV5R380_PICKL</name>
<comment type="caution">
    <text evidence="3">The sequence shown here is derived from an EMBL/GenBank/DDBJ whole genome shotgun (WGS) entry which is preliminary data.</text>
</comment>
<feature type="compositionally biased region" description="Polar residues" evidence="2">
    <location>
        <begin position="22"/>
        <end position="36"/>
    </location>
</feature>
<accession>A0AAV5R380</accession>
<dbReference type="EMBL" id="BTGB01000003">
    <property type="protein sequence ID" value="GMM45726.1"/>
    <property type="molecule type" value="Genomic_DNA"/>
</dbReference>
<dbReference type="PANTHER" id="PTHR22599">
    <property type="entry name" value="MPS ONE BINDER KINASE ACTIVATOR-LIKE MOB"/>
    <property type="match status" value="1"/>
</dbReference>
<evidence type="ECO:0000256" key="2">
    <source>
        <dbReference type="SAM" id="MobiDB-lite"/>
    </source>
</evidence>
<reference evidence="3 4" key="1">
    <citation type="journal article" date="2023" name="Elife">
        <title>Identification of key yeast species and microbe-microbe interactions impacting larval growth of Drosophila in the wild.</title>
        <authorList>
            <person name="Mure A."/>
            <person name="Sugiura Y."/>
            <person name="Maeda R."/>
            <person name="Honda K."/>
            <person name="Sakurai N."/>
            <person name="Takahashi Y."/>
            <person name="Watada M."/>
            <person name="Katoh T."/>
            <person name="Gotoh A."/>
            <person name="Gotoh Y."/>
            <person name="Taniguchi I."/>
            <person name="Nakamura K."/>
            <person name="Hayashi T."/>
            <person name="Katayama T."/>
            <person name="Uemura T."/>
            <person name="Hattori Y."/>
        </authorList>
    </citation>
    <scope>NUCLEOTIDE SEQUENCE [LARGE SCALE GENOMIC DNA]</scope>
    <source>
        <strain evidence="3 4">PK-24</strain>
    </source>
</reference>
<proteinExistence type="predicted"/>
<sequence length="227" mass="25505">MSFTLPEVPSYQTSRRRFRPTLENNGTVNTNTPSSHSELRAHAESSLGTGALAKAIKLPPGEDINEWLAVAIVDIYNHTNMLYGSITNFCSPQTCPRMIATSEYEYRWQDPLHRNGQPPIPLSAPAYVETLMNWVQTFLDDESIFPTKMGVPFPKQFIALCRTILRRLIRIHAHLFCHHGDALTALGIQIHLATSLKHAALIGKEFQLLNESDFGPLSEIVNNLLQE</sequence>
<evidence type="ECO:0000256" key="1">
    <source>
        <dbReference type="PIRSR" id="PIRSR605301-1"/>
    </source>
</evidence>